<feature type="signal peptide" evidence="1">
    <location>
        <begin position="1"/>
        <end position="17"/>
    </location>
</feature>
<protein>
    <recommendedName>
        <fullName evidence="4">ABC transporter substrate-binding protein</fullName>
    </recommendedName>
</protein>
<feature type="chain" id="PRO_5012667118" description="ABC transporter substrate-binding protein" evidence="1">
    <location>
        <begin position="18"/>
        <end position="146"/>
    </location>
</feature>
<name>A0A1Y6EBW3_9SPHN</name>
<dbReference type="EMBL" id="FXWL01000001">
    <property type="protein sequence ID" value="SMQ59996.1"/>
    <property type="molecule type" value="Genomic_DNA"/>
</dbReference>
<dbReference type="PROSITE" id="PS51257">
    <property type="entry name" value="PROKAR_LIPOPROTEIN"/>
    <property type="match status" value="1"/>
</dbReference>
<gene>
    <name evidence="2" type="ORF">SAMN06295984_0355</name>
</gene>
<evidence type="ECO:0008006" key="4">
    <source>
        <dbReference type="Google" id="ProtNLM"/>
    </source>
</evidence>
<keyword evidence="1" id="KW-0732">Signal</keyword>
<accession>A0A1Y6EBW3</accession>
<evidence type="ECO:0000256" key="1">
    <source>
        <dbReference type="SAM" id="SignalP"/>
    </source>
</evidence>
<organism evidence="2 3">
    <name type="scientific">Sphingopyxis terrae subsp. ummariensis</name>
    <dbReference type="NCBI Taxonomy" id="429001"/>
    <lineage>
        <taxon>Bacteria</taxon>
        <taxon>Pseudomonadati</taxon>
        <taxon>Pseudomonadota</taxon>
        <taxon>Alphaproteobacteria</taxon>
        <taxon>Sphingomonadales</taxon>
        <taxon>Sphingomonadaceae</taxon>
        <taxon>Sphingopyxis</taxon>
    </lineage>
</organism>
<sequence length="146" mass="15662">MMRKMPALLLLPLLLAACDGMPRDASGTSERISRTGTMRVIVLPATPDAAPALDLLGRYAAAHGATVARIEAHGEHALHMLEEGDVDAVVGHFAKASPWKTEIALSKPLTHGEPDDTDMPVLRIARRNGENALVLATDRMVAEARR</sequence>
<evidence type="ECO:0000313" key="2">
    <source>
        <dbReference type="EMBL" id="SMQ59996.1"/>
    </source>
</evidence>
<proteinExistence type="predicted"/>
<keyword evidence="3" id="KW-1185">Reference proteome</keyword>
<evidence type="ECO:0000313" key="3">
    <source>
        <dbReference type="Proteomes" id="UP000194469"/>
    </source>
</evidence>
<reference evidence="3" key="1">
    <citation type="submission" date="2017-04" db="EMBL/GenBank/DDBJ databases">
        <authorList>
            <person name="Varghese N."/>
            <person name="Submissions S."/>
        </authorList>
    </citation>
    <scope>NUCLEOTIDE SEQUENCE [LARGE SCALE GENOMIC DNA]</scope>
    <source>
        <strain evidence="3">UI2</strain>
    </source>
</reference>
<dbReference type="AlphaFoldDB" id="A0A1Y6EBW3"/>
<dbReference type="Proteomes" id="UP000194469">
    <property type="component" value="Unassembled WGS sequence"/>
</dbReference>